<evidence type="ECO:0000313" key="7">
    <source>
        <dbReference type="Proteomes" id="UP001200034"/>
    </source>
</evidence>
<dbReference type="Pfam" id="PF13771">
    <property type="entry name" value="zf-HC5HC2H"/>
    <property type="match status" value="1"/>
</dbReference>
<evidence type="ECO:0000259" key="5">
    <source>
        <dbReference type="PROSITE" id="PS51805"/>
    </source>
</evidence>
<dbReference type="PANTHER" id="PTHR12420:SF42">
    <property type="entry name" value="G2_M PHASE-SPECIFIC E3 UBIQUITIN-PROTEIN LIGASE"/>
    <property type="match status" value="1"/>
</dbReference>
<dbReference type="EMBL" id="JAJJHW010001127">
    <property type="protein sequence ID" value="KAH8376576.1"/>
    <property type="molecule type" value="Genomic_DNA"/>
</dbReference>
<dbReference type="InterPro" id="IPR051188">
    <property type="entry name" value="PHD-type_Zinc_Finger"/>
</dbReference>
<dbReference type="SUPFAM" id="SSF57903">
    <property type="entry name" value="FYVE/PHD zinc finger"/>
    <property type="match status" value="1"/>
</dbReference>
<feature type="region of interest" description="Disordered" evidence="4">
    <location>
        <begin position="285"/>
        <end position="311"/>
    </location>
</feature>
<keyword evidence="3" id="KW-0862">Zinc</keyword>
<keyword evidence="1" id="KW-0479">Metal-binding</keyword>
<dbReference type="Gene3D" id="3.30.40.10">
    <property type="entry name" value="Zinc/RING finger domain, C3HC4 (zinc finger)"/>
    <property type="match status" value="2"/>
</dbReference>
<dbReference type="GO" id="GO:0005634">
    <property type="term" value="C:nucleus"/>
    <property type="evidence" value="ECO:0007669"/>
    <property type="project" value="TreeGrafter"/>
</dbReference>
<evidence type="ECO:0000256" key="4">
    <source>
        <dbReference type="SAM" id="MobiDB-lite"/>
    </source>
</evidence>
<organism evidence="6 7">
    <name type="scientific">Drosophila rubida</name>
    <dbReference type="NCBI Taxonomy" id="30044"/>
    <lineage>
        <taxon>Eukaryota</taxon>
        <taxon>Metazoa</taxon>
        <taxon>Ecdysozoa</taxon>
        <taxon>Arthropoda</taxon>
        <taxon>Hexapoda</taxon>
        <taxon>Insecta</taxon>
        <taxon>Pterygota</taxon>
        <taxon>Neoptera</taxon>
        <taxon>Endopterygota</taxon>
        <taxon>Diptera</taxon>
        <taxon>Brachycera</taxon>
        <taxon>Muscomorpha</taxon>
        <taxon>Ephydroidea</taxon>
        <taxon>Drosophilidae</taxon>
        <taxon>Drosophila</taxon>
    </lineage>
</organism>
<gene>
    <name evidence="6" type="ORF">KR093_000141</name>
</gene>
<dbReference type="InterPro" id="IPR011011">
    <property type="entry name" value="Znf_FYVE_PHD"/>
</dbReference>
<dbReference type="AlphaFoldDB" id="A0AAD4PN01"/>
<dbReference type="Proteomes" id="UP001200034">
    <property type="component" value="Unassembled WGS sequence"/>
</dbReference>
<sequence>MRICAFCNKTDEDSDPDDVLLYGEWMTKLNVTVHYFCLLLSTNLVQRGGDSGGILGFLLRDIRKEVKDAQLRKCVFCIKPGASLECHNCHMYFHLGCGLDNRCVNYFCDDYRSYCEKCAPRDEYQRQLLATSMSIKNVRCDICFRKINLFMLSKVVYGDCCRKGFAHKNCMRRYAIASGYYLRCLWCRDAKFHDTIKLQSVYVPDRDASWERQKNAYSELHKKIMRCDQPECLCPHGRDYNRHRWSIQLCVLCAAYGAHFKCRSDGAVDLKCEFCQQVEAKLKNAQASKEKETTNDQIDTSAALSKKSGESSTLVSDDDVLVPTDEDVSSNEASIVTVVASQRAPIEPAAVEAAATVDSVEDAANIEESSVIELPDSQQITLILPQPPLLLCKSFTHAEHFYLQVFDYQEEHAERCMGTWTLRFTLDDPRLQDRSEQALQQLQPTKQDIWTHDKNRGIYDKIDQYTK</sequence>
<proteinExistence type="predicted"/>
<evidence type="ECO:0000256" key="3">
    <source>
        <dbReference type="ARBA" id="ARBA00022833"/>
    </source>
</evidence>
<dbReference type="InterPro" id="IPR013083">
    <property type="entry name" value="Znf_RING/FYVE/PHD"/>
</dbReference>
<evidence type="ECO:0000313" key="6">
    <source>
        <dbReference type="EMBL" id="KAH8376576.1"/>
    </source>
</evidence>
<dbReference type="InterPro" id="IPR034732">
    <property type="entry name" value="EPHD"/>
</dbReference>
<dbReference type="PROSITE" id="PS51805">
    <property type="entry name" value="EPHD"/>
    <property type="match status" value="1"/>
</dbReference>
<feature type="domain" description="PHD-type" evidence="5">
    <location>
        <begin position="1"/>
        <end position="119"/>
    </location>
</feature>
<comment type="caution">
    <text evidence="6">The sequence shown here is derived from an EMBL/GenBank/DDBJ whole genome shotgun (WGS) entry which is preliminary data.</text>
</comment>
<evidence type="ECO:0000256" key="2">
    <source>
        <dbReference type="ARBA" id="ARBA00022771"/>
    </source>
</evidence>
<keyword evidence="2" id="KW-0863">Zinc-finger</keyword>
<evidence type="ECO:0000256" key="1">
    <source>
        <dbReference type="ARBA" id="ARBA00022723"/>
    </source>
</evidence>
<accession>A0AAD4PN01</accession>
<dbReference type="InterPro" id="IPR059102">
    <property type="entry name" value="PHD_PHF7/G2E3-like"/>
</dbReference>
<name>A0AAD4PN01_9MUSC</name>
<keyword evidence="7" id="KW-1185">Reference proteome</keyword>
<dbReference type="Pfam" id="PF26054">
    <property type="entry name" value="PHD_G2E3"/>
    <property type="match status" value="1"/>
</dbReference>
<dbReference type="PANTHER" id="PTHR12420">
    <property type="entry name" value="PHD FINGER PROTEIN"/>
    <property type="match status" value="1"/>
</dbReference>
<protein>
    <recommendedName>
        <fullName evidence="5">PHD-type domain-containing protein</fullName>
    </recommendedName>
</protein>
<reference evidence="6" key="1">
    <citation type="journal article" date="2021" name="Mol. Ecol. Resour.">
        <title>Phylogenomic analyses of the genus Drosophila reveals genomic signals of climate adaptation.</title>
        <authorList>
            <person name="Li F."/>
            <person name="Rane R.V."/>
            <person name="Luria V."/>
            <person name="Xiong Z."/>
            <person name="Chen J."/>
            <person name="Li Z."/>
            <person name="Catullo R.A."/>
            <person name="Griffin P.C."/>
            <person name="Schiffer M."/>
            <person name="Pearce S."/>
            <person name="Lee S.F."/>
            <person name="McElroy K."/>
            <person name="Stocker A."/>
            <person name="Shirriffs J."/>
            <person name="Cockerell F."/>
            <person name="Coppin C."/>
            <person name="Sgro C.M."/>
            <person name="Karger A."/>
            <person name="Cain J.W."/>
            <person name="Weber J.A."/>
            <person name="Santpere G."/>
            <person name="Kirschner M.W."/>
            <person name="Hoffmann A.A."/>
            <person name="Oakeshott J.G."/>
            <person name="Zhang G."/>
        </authorList>
    </citation>
    <scope>NUCLEOTIDE SEQUENCE</scope>
    <source>
        <strain evidence="6">BGI-SZ-2011g</strain>
    </source>
</reference>
<dbReference type="GO" id="GO:0008270">
    <property type="term" value="F:zinc ion binding"/>
    <property type="evidence" value="ECO:0007669"/>
    <property type="project" value="UniProtKB-KW"/>
</dbReference>